<dbReference type="InterPro" id="IPR029063">
    <property type="entry name" value="SAM-dependent_MTases_sf"/>
</dbReference>
<dbReference type="Pfam" id="PF02384">
    <property type="entry name" value="N6_Mtase"/>
    <property type="match status" value="1"/>
</dbReference>
<keyword evidence="2 9" id="KW-0489">Methyltransferase</keyword>
<keyword evidence="4" id="KW-0949">S-adenosyl-L-methionine</keyword>
<dbReference type="InterPro" id="IPR022749">
    <property type="entry name" value="D12N6_MeTrfase_N"/>
</dbReference>
<dbReference type="Pfam" id="PF12161">
    <property type="entry name" value="HsdM_N"/>
    <property type="match status" value="1"/>
</dbReference>
<dbReference type="Proteomes" id="UP000591058">
    <property type="component" value="Unassembled WGS sequence"/>
</dbReference>
<gene>
    <name evidence="9" type="ORF">HG719_06570</name>
</gene>
<keyword evidence="3 9" id="KW-0808">Transferase</keyword>
<comment type="caution">
    <text evidence="9">The sequence shown here is derived from an EMBL/GenBank/DDBJ whole genome shotgun (WGS) entry which is preliminary data.</text>
</comment>
<protein>
    <recommendedName>
        <fullName evidence="1">site-specific DNA-methyltransferase (adenine-specific)</fullName>
        <ecNumber evidence="1">2.1.1.72</ecNumber>
    </recommendedName>
</protein>
<proteinExistence type="predicted"/>
<dbReference type="GO" id="GO:0008170">
    <property type="term" value="F:N-methyltransferase activity"/>
    <property type="evidence" value="ECO:0007669"/>
    <property type="project" value="InterPro"/>
</dbReference>
<dbReference type="PRINTS" id="PR00507">
    <property type="entry name" value="N12N6MTFRASE"/>
</dbReference>
<evidence type="ECO:0000259" key="7">
    <source>
        <dbReference type="Pfam" id="PF02384"/>
    </source>
</evidence>
<dbReference type="InterPro" id="IPR051537">
    <property type="entry name" value="DNA_Adenine_Mtase"/>
</dbReference>
<dbReference type="SUPFAM" id="SSF53335">
    <property type="entry name" value="S-adenosyl-L-methionine-dependent methyltransferases"/>
    <property type="match status" value="1"/>
</dbReference>
<dbReference type="PROSITE" id="PS00092">
    <property type="entry name" value="N6_MTASE"/>
    <property type="match status" value="1"/>
</dbReference>
<dbReference type="GO" id="GO:0009007">
    <property type="term" value="F:site-specific DNA-methyltransferase (adenine-specific) activity"/>
    <property type="evidence" value="ECO:0007669"/>
    <property type="project" value="UniProtKB-EC"/>
</dbReference>
<reference evidence="9 10" key="1">
    <citation type="submission" date="2020-04" db="EMBL/GenBank/DDBJ databases">
        <title>Draft genome of Methanobacterium subterraneum isolated from animal feces.</title>
        <authorList>
            <person name="Ouboter H.T."/>
            <person name="Berger S."/>
            <person name="Gungor E."/>
            <person name="Jetten M.S.M."/>
            <person name="Welte C.U."/>
        </authorList>
    </citation>
    <scope>NUCLEOTIDE SEQUENCE [LARGE SCALE GENOMIC DNA]</scope>
    <source>
        <strain evidence="9">HO_2020</strain>
    </source>
</reference>
<dbReference type="Gene3D" id="3.40.50.150">
    <property type="entry name" value="Vaccinia Virus protein VP39"/>
    <property type="match status" value="1"/>
</dbReference>
<evidence type="ECO:0000313" key="10">
    <source>
        <dbReference type="Proteomes" id="UP000591058"/>
    </source>
</evidence>
<evidence type="ECO:0000256" key="5">
    <source>
        <dbReference type="ARBA" id="ARBA00022747"/>
    </source>
</evidence>
<evidence type="ECO:0000256" key="2">
    <source>
        <dbReference type="ARBA" id="ARBA00022603"/>
    </source>
</evidence>
<evidence type="ECO:0000256" key="1">
    <source>
        <dbReference type="ARBA" id="ARBA00011900"/>
    </source>
</evidence>
<dbReference type="AlphaFoldDB" id="A0A7K4DLZ4"/>
<accession>A0A7K4DLZ4</accession>
<dbReference type="GO" id="GO:0003677">
    <property type="term" value="F:DNA binding"/>
    <property type="evidence" value="ECO:0007669"/>
    <property type="project" value="InterPro"/>
</dbReference>
<dbReference type="EC" id="2.1.1.72" evidence="1"/>
<keyword evidence="5" id="KW-0680">Restriction system</keyword>
<organism evidence="9 10">
    <name type="scientific">Methanobacterium subterraneum</name>
    <dbReference type="NCBI Taxonomy" id="59277"/>
    <lineage>
        <taxon>Archaea</taxon>
        <taxon>Methanobacteriati</taxon>
        <taxon>Methanobacteriota</taxon>
        <taxon>Methanomada group</taxon>
        <taxon>Methanobacteria</taxon>
        <taxon>Methanobacteriales</taxon>
        <taxon>Methanobacteriaceae</taxon>
        <taxon>Methanobacterium</taxon>
    </lineage>
</organism>
<feature type="domain" description="DNA methylase adenine-specific" evidence="7">
    <location>
        <begin position="160"/>
        <end position="459"/>
    </location>
</feature>
<evidence type="ECO:0000256" key="3">
    <source>
        <dbReference type="ARBA" id="ARBA00022679"/>
    </source>
</evidence>
<dbReference type="PANTHER" id="PTHR42933:SF3">
    <property type="entry name" value="TYPE I RESTRICTION ENZYME MJAVIII METHYLASE SUBUNIT"/>
    <property type="match status" value="1"/>
</dbReference>
<evidence type="ECO:0000256" key="4">
    <source>
        <dbReference type="ARBA" id="ARBA00022691"/>
    </source>
</evidence>
<feature type="domain" description="N6 adenine-specific DNA methyltransferase N-terminal" evidence="8">
    <location>
        <begin position="11"/>
        <end position="146"/>
    </location>
</feature>
<evidence type="ECO:0000256" key="6">
    <source>
        <dbReference type="ARBA" id="ARBA00047942"/>
    </source>
</evidence>
<dbReference type="GO" id="GO:0032259">
    <property type="term" value="P:methylation"/>
    <property type="evidence" value="ECO:0007669"/>
    <property type="project" value="UniProtKB-KW"/>
</dbReference>
<evidence type="ECO:0000259" key="8">
    <source>
        <dbReference type="Pfam" id="PF12161"/>
    </source>
</evidence>
<sequence>MSNNFQEKVTFIWDLADLLRGAYKRNEYQKVILPFTVLKRFDSVLEHSKKDVLETYNNYKDTIDNLEPILSGAAVDKEGNELEFYNYSKYDFKTLIEDPEHIEENLMHYLDSFSPNIQDIFENFYIKNHISRLSKANLLFLLIKKFSESKVDLHPDKVSNHEMGTIFEELIRKFSEQSNEEAGEHFTPRDVVKLMTRLIFVENGVHLNDPNLIIKIYDPACGTGGMLTSCENFVREFNTSADVVLYGQEINQEIYAICKADMLIRGENSDNIKGPSSTLSDDQLPTDRFDFMISNPPYGRKWEQDKEAVMKESEQGFEGRFGAGLPRINDGQLLFLEHMLSKMKDDERSRIAVITNGSPLFTGDAGSGESNIRKWIIENDYLEAIIGLPGQLFYNTGIRTYVWVLTNEKPEERTGKIQLVDASTKYIKMRKSLGNKRNQLSDNDIKDILDLYSKFDENDVIKVFDSEDFGYTKVTVERPLQLNFEVNEERLENLYAVNAFGKLASSKSKDPETKLKEETEGKKQQEKIINALQTIDKPYQNWDEFDRRIKKILKPFKLSPAFIKNIIMALSEHDDTADYVTDNKSNMKPDGKLRDTEKIPLKEDVDEYFQREVLPYYPDAWMDRKKDKIGYEINFTQYFYNYQPPRSLEEIERDIKKVTAEIQELITEDLDET</sequence>
<name>A0A7K4DLZ4_9EURY</name>
<dbReference type="GO" id="GO:0009307">
    <property type="term" value="P:DNA restriction-modification system"/>
    <property type="evidence" value="ECO:0007669"/>
    <property type="project" value="UniProtKB-KW"/>
</dbReference>
<dbReference type="InterPro" id="IPR003356">
    <property type="entry name" value="DNA_methylase_A-5"/>
</dbReference>
<evidence type="ECO:0000313" key="9">
    <source>
        <dbReference type="EMBL" id="NMO09493.1"/>
    </source>
</evidence>
<dbReference type="RefSeq" id="WP_169032756.1">
    <property type="nucleotide sequence ID" value="NZ_JABBYL010000022.1"/>
</dbReference>
<dbReference type="EMBL" id="JABBYL010000022">
    <property type="protein sequence ID" value="NMO09493.1"/>
    <property type="molecule type" value="Genomic_DNA"/>
</dbReference>
<dbReference type="PANTHER" id="PTHR42933">
    <property type="entry name" value="SLR6095 PROTEIN"/>
    <property type="match status" value="1"/>
</dbReference>
<dbReference type="InterPro" id="IPR002052">
    <property type="entry name" value="DNA_methylase_N6_adenine_CS"/>
</dbReference>
<comment type="catalytic activity">
    <reaction evidence="6">
        <text>a 2'-deoxyadenosine in DNA + S-adenosyl-L-methionine = an N(6)-methyl-2'-deoxyadenosine in DNA + S-adenosyl-L-homocysteine + H(+)</text>
        <dbReference type="Rhea" id="RHEA:15197"/>
        <dbReference type="Rhea" id="RHEA-COMP:12418"/>
        <dbReference type="Rhea" id="RHEA-COMP:12419"/>
        <dbReference type="ChEBI" id="CHEBI:15378"/>
        <dbReference type="ChEBI" id="CHEBI:57856"/>
        <dbReference type="ChEBI" id="CHEBI:59789"/>
        <dbReference type="ChEBI" id="CHEBI:90615"/>
        <dbReference type="ChEBI" id="CHEBI:90616"/>
        <dbReference type="EC" id="2.1.1.72"/>
    </reaction>
</comment>